<keyword evidence="1 2" id="KW-0807">Transducer</keyword>
<dbReference type="InterPro" id="IPR004089">
    <property type="entry name" value="MCPsignal_dom"/>
</dbReference>
<reference evidence="6 7" key="1">
    <citation type="submission" date="2017-07" db="EMBL/GenBank/DDBJ databases">
        <title>Analysis of two Campylobacter avium genomes and identification of a novel hippuricase gene.</title>
        <authorList>
            <person name="Miller W.G."/>
            <person name="Chapman M.H."/>
            <person name="Yee E."/>
            <person name="Revez J."/>
            <person name="Bono J.L."/>
            <person name="Rossi M."/>
        </authorList>
    </citation>
    <scope>NUCLEOTIDE SEQUENCE [LARGE SCALE GENOMIC DNA]</scope>
    <source>
        <strain evidence="6 7">LMG 24591</strain>
    </source>
</reference>
<dbReference type="EMBL" id="CP022347">
    <property type="protein sequence ID" value="ASQ31297.1"/>
    <property type="molecule type" value="Genomic_DNA"/>
</dbReference>
<dbReference type="Pfam" id="PF19443">
    <property type="entry name" value="DAHL"/>
    <property type="match status" value="1"/>
</dbReference>
<keyword evidence="4" id="KW-1133">Transmembrane helix</keyword>
<keyword evidence="4" id="KW-0472">Membrane</keyword>
<proteinExistence type="predicted"/>
<dbReference type="SMART" id="SM00283">
    <property type="entry name" value="MA"/>
    <property type="match status" value="1"/>
</dbReference>
<feature type="compositionally biased region" description="Low complexity" evidence="3">
    <location>
        <begin position="564"/>
        <end position="577"/>
    </location>
</feature>
<feature type="region of interest" description="Disordered" evidence="3">
    <location>
        <begin position="564"/>
        <end position="590"/>
    </location>
</feature>
<evidence type="ECO:0000256" key="1">
    <source>
        <dbReference type="ARBA" id="ARBA00023224"/>
    </source>
</evidence>
<gene>
    <name evidence="6" type="ORF">CAV_1706</name>
</gene>
<dbReference type="InterPro" id="IPR045812">
    <property type="entry name" value="DAHL"/>
</dbReference>
<evidence type="ECO:0000256" key="3">
    <source>
        <dbReference type="SAM" id="MobiDB-lite"/>
    </source>
</evidence>
<evidence type="ECO:0000313" key="6">
    <source>
        <dbReference type="EMBL" id="ASQ31297.1"/>
    </source>
</evidence>
<feature type="transmembrane region" description="Helical" evidence="4">
    <location>
        <begin position="12"/>
        <end position="33"/>
    </location>
</feature>
<dbReference type="PANTHER" id="PTHR32089">
    <property type="entry name" value="METHYL-ACCEPTING CHEMOTAXIS PROTEIN MCPB"/>
    <property type="match status" value="1"/>
</dbReference>
<protein>
    <submittedName>
        <fullName evidence="6">MCP-domain signal transduction protein</fullName>
    </submittedName>
</protein>
<dbReference type="AlphaFoldDB" id="A0A222MZ75"/>
<feature type="transmembrane region" description="Helical" evidence="4">
    <location>
        <begin position="237"/>
        <end position="259"/>
    </location>
</feature>
<dbReference type="GO" id="GO:0007165">
    <property type="term" value="P:signal transduction"/>
    <property type="evidence" value="ECO:0007669"/>
    <property type="project" value="UniProtKB-KW"/>
</dbReference>
<dbReference type="Proteomes" id="UP000201169">
    <property type="component" value="Chromosome"/>
</dbReference>
<evidence type="ECO:0000256" key="4">
    <source>
        <dbReference type="SAM" id="Phobius"/>
    </source>
</evidence>
<dbReference type="PROSITE" id="PS50111">
    <property type="entry name" value="CHEMOTAXIS_TRANSDUC_2"/>
    <property type="match status" value="1"/>
</dbReference>
<dbReference type="GO" id="GO:0016020">
    <property type="term" value="C:membrane"/>
    <property type="evidence" value="ECO:0007669"/>
    <property type="project" value="InterPro"/>
</dbReference>
<evidence type="ECO:0000256" key="2">
    <source>
        <dbReference type="PROSITE-ProRule" id="PRU00284"/>
    </source>
</evidence>
<dbReference type="KEGG" id="cavi:CAV_1706"/>
<dbReference type="Gene3D" id="1.10.287.950">
    <property type="entry name" value="Methyl-accepting chemotaxis protein"/>
    <property type="match status" value="1"/>
</dbReference>
<keyword evidence="7" id="KW-1185">Reference proteome</keyword>
<organism evidence="6 7">
    <name type="scientific">Campylobacter avium LMG 24591</name>
    <dbReference type="NCBI Taxonomy" id="522484"/>
    <lineage>
        <taxon>Bacteria</taxon>
        <taxon>Pseudomonadati</taxon>
        <taxon>Campylobacterota</taxon>
        <taxon>Epsilonproteobacteria</taxon>
        <taxon>Campylobacterales</taxon>
        <taxon>Campylobacteraceae</taxon>
        <taxon>Campylobacter</taxon>
    </lineage>
</organism>
<keyword evidence="4" id="KW-0812">Transmembrane</keyword>
<dbReference type="Pfam" id="PF00015">
    <property type="entry name" value="MCPsignal"/>
    <property type="match status" value="1"/>
</dbReference>
<dbReference type="PANTHER" id="PTHR32089:SF114">
    <property type="entry name" value="METHYL-ACCEPTING CHEMOTAXIS PROTEIN MCPB"/>
    <property type="match status" value="1"/>
</dbReference>
<feature type="domain" description="Methyl-accepting transducer" evidence="5">
    <location>
        <begin position="319"/>
        <end position="558"/>
    </location>
</feature>
<name>A0A222MZ75_9BACT</name>
<dbReference type="SUPFAM" id="SSF58104">
    <property type="entry name" value="Methyl-accepting chemotaxis protein (MCP) signaling domain"/>
    <property type="match status" value="1"/>
</dbReference>
<accession>A0A222MZ75</accession>
<sequence>MKKSNKRFSFLHLFIVMTVVIISLVFLMLFFIFDNYKHQKESQYSMSELQRLAFLNARLNNIFSLALQSVNYDETVQIGREMEEIFLTLDKNGIDINESFEVFNDKMWQVERFKSANSIALNSKIYLFELAQNYLKESDTGQKQTINALYSTLSVIGTQNVLQKDVLRLLQKYIKDVKDTSNENISIFLKHYRMIIQQISIMQDNSKYYQSDTLAQLLSKSIRQNQEHISSTNENKFYSSIFVFAFTVLLLLSLIIITIKRVLIPIKQLEQLSANLVSNEANLRSRLNISLKSELAQSASYINSFISLVQNSILQAVDNAENGYKTSELLQKNAQDLKHNSISSYQEMQSIKENSLVLDKHISLSSELSLKSIDGMNEMKNVMSKVDTTLKELLALVEQNTQKEQDITNSMFSLKESADSIIQMTNSIKDIAEQTNLLALNAAIEAARAGEHGRGFAVVADEVRNLAEKTDKSLADINLTVQSITSKINQNAELMQNIHESMMQTSNKTNDLQEEILASLQSLDYITDSTYSMQKKAEVAKEKMSQLEENIKKVEDMQTSLKELSSELSSMSNTLLDSSKELSSKLNSFK</sequence>
<evidence type="ECO:0000259" key="5">
    <source>
        <dbReference type="PROSITE" id="PS50111"/>
    </source>
</evidence>
<dbReference type="OrthoDB" id="5362481at2"/>
<evidence type="ECO:0000313" key="7">
    <source>
        <dbReference type="Proteomes" id="UP000201169"/>
    </source>
</evidence>